<organism evidence="1 2">
    <name type="scientific">Candidatus Entotheonella gemina</name>
    <dbReference type="NCBI Taxonomy" id="1429439"/>
    <lineage>
        <taxon>Bacteria</taxon>
        <taxon>Pseudomonadati</taxon>
        <taxon>Nitrospinota/Tectimicrobiota group</taxon>
        <taxon>Candidatus Tectimicrobiota</taxon>
        <taxon>Candidatus Entotheonellia</taxon>
        <taxon>Candidatus Entotheonellales</taxon>
        <taxon>Candidatus Entotheonellaceae</taxon>
        <taxon>Candidatus Entotheonella</taxon>
    </lineage>
</organism>
<dbReference type="HOGENOM" id="CLU_1762583_0_0_7"/>
<reference evidence="1 2" key="1">
    <citation type="journal article" date="2014" name="Nature">
        <title>An environmental bacterial taxon with a large and distinct metabolic repertoire.</title>
        <authorList>
            <person name="Wilson M.C."/>
            <person name="Mori T."/>
            <person name="Ruckert C."/>
            <person name="Uria A.R."/>
            <person name="Helf M.J."/>
            <person name="Takada K."/>
            <person name="Gernert C."/>
            <person name="Steffens U.A."/>
            <person name="Heycke N."/>
            <person name="Schmitt S."/>
            <person name="Rinke C."/>
            <person name="Helfrich E.J."/>
            <person name="Brachmann A.O."/>
            <person name="Gurgui C."/>
            <person name="Wakimoto T."/>
            <person name="Kracht M."/>
            <person name="Crusemann M."/>
            <person name="Hentschel U."/>
            <person name="Abe I."/>
            <person name="Matsunaga S."/>
            <person name="Kalinowski J."/>
            <person name="Takeyama H."/>
            <person name="Piel J."/>
        </authorList>
    </citation>
    <scope>NUCLEOTIDE SEQUENCE [LARGE SCALE GENOMIC DNA]</scope>
    <source>
        <strain evidence="2">TSY2</strain>
    </source>
</reference>
<dbReference type="AlphaFoldDB" id="W4M404"/>
<comment type="caution">
    <text evidence="1">The sequence shown here is derived from an EMBL/GenBank/DDBJ whole genome shotgun (WGS) entry which is preliminary data.</text>
</comment>
<dbReference type="Proteomes" id="UP000019140">
    <property type="component" value="Unassembled WGS sequence"/>
</dbReference>
<evidence type="ECO:0000313" key="1">
    <source>
        <dbReference type="EMBL" id="ETX05089.1"/>
    </source>
</evidence>
<evidence type="ECO:0000313" key="2">
    <source>
        <dbReference type="Proteomes" id="UP000019140"/>
    </source>
</evidence>
<dbReference type="EMBL" id="AZHX01001047">
    <property type="protein sequence ID" value="ETX05089.1"/>
    <property type="molecule type" value="Genomic_DNA"/>
</dbReference>
<accession>W4M404</accession>
<proteinExistence type="predicted"/>
<name>W4M404_9BACT</name>
<gene>
    <name evidence="1" type="ORF">ETSY2_25075</name>
</gene>
<feature type="non-terminal residue" evidence="1">
    <location>
        <position position="148"/>
    </location>
</feature>
<protein>
    <submittedName>
        <fullName evidence="1">Uncharacterized protein</fullName>
    </submittedName>
</protein>
<keyword evidence="2" id="KW-1185">Reference proteome</keyword>
<sequence>MGYNMAPKVSRDFIDVTVQFAQHVSRITLLPLDEVLFRFTPLYLSFGLGRDFDPLHPSWQTFVAGVTPHYQKLVDWTYTFYLQQPIDVSTDVTDSHAVFGCFYYSIWPKNRVRIHFRNGEASSYGSLSRIRSPQRLAELTDMFRYGSI</sequence>